<evidence type="ECO:0000256" key="2">
    <source>
        <dbReference type="ARBA" id="ARBA00023098"/>
    </source>
</evidence>
<dbReference type="InterPro" id="IPR016035">
    <property type="entry name" value="Acyl_Trfase/lysoPLipase"/>
</dbReference>
<dbReference type="STRING" id="1144672.F966_01805"/>
<evidence type="ECO:0000259" key="4">
    <source>
        <dbReference type="PROSITE" id="PS51635"/>
    </source>
</evidence>
<keyword evidence="3" id="KW-0378">Hydrolase</keyword>
<dbReference type="EMBL" id="APPH01000009">
    <property type="protein sequence ID" value="ENV09158.1"/>
    <property type="molecule type" value="Genomic_DNA"/>
</dbReference>
<dbReference type="Proteomes" id="UP000013209">
    <property type="component" value="Unassembled WGS sequence"/>
</dbReference>
<dbReference type="NCBIfam" id="NF041079">
    <property type="entry name" value="CBASS_lipase"/>
    <property type="match status" value="1"/>
</dbReference>
<dbReference type="RefSeq" id="WP_004804415.1">
    <property type="nucleotide sequence ID" value="NZ_KB849440.1"/>
</dbReference>
<dbReference type="PROSITE" id="PS51635">
    <property type="entry name" value="PNPLA"/>
    <property type="match status" value="1"/>
</dbReference>
<comment type="caution">
    <text evidence="5">The sequence shown here is derived from an EMBL/GenBank/DDBJ whole genome shotgun (WGS) entry which is preliminary data.</text>
</comment>
<feature type="active site" description="Nucleophile" evidence="3">
    <location>
        <position position="64"/>
    </location>
</feature>
<dbReference type="HOGENOM" id="CLU_000288_144_9_6"/>
<sequence length="364" mass="40916">MTTESNSEVAEQTEQIKVLALNGGGVRGLFTITLLAELEAIIEKREKRENVKIGDYFDLITGTSIGGILALGLASGKSARELKQAFEENAQHIFPLKRFKQKRWWHLIRRSIYESEPLYETVKSMIGDTIKFEDLNKRVMITSVNLSTGRPKFFKTPHNPMFTFDREIRLIDAAMATSAAPTYFKPHYIEKLGHYFADGGLVANNPSFVGIREVLIDMKADFPDAEPKDVKVLNIGTLSEDYCISPDTLSKKCGKGYLGLWNMGERIVLTTMTANQHLQRFMLLREFKAHNIEKNYVEIDATIPNEAASEITLDNATSSSLDALRGMGKKLGAERYTEDPELRKFFFKPVKPFIADTSSQGDAA</sequence>
<dbReference type="InterPro" id="IPR002641">
    <property type="entry name" value="PNPLA_dom"/>
</dbReference>
<feature type="short sequence motif" description="DGA/G" evidence="3">
    <location>
        <begin position="198"/>
        <end position="200"/>
    </location>
</feature>
<organism evidence="5 6">
    <name type="scientific">Acinetobacter higginsii</name>
    <dbReference type="NCBI Taxonomy" id="70347"/>
    <lineage>
        <taxon>Bacteria</taxon>
        <taxon>Pseudomonadati</taxon>
        <taxon>Pseudomonadota</taxon>
        <taxon>Gammaproteobacteria</taxon>
        <taxon>Moraxellales</taxon>
        <taxon>Moraxellaceae</taxon>
        <taxon>Acinetobacter</taxon>
    </lineage>
</organism>
<keyword evidence="3" id="KW-0442">Lipid degradation</keyword>
<comment type="similarity">
    <text evidence="1">Belongs to the patatin family.</text>
</comment>
<dbReference type="GO" id="GO:0016787">
    <property type="term" value="F:hydrolase activity"/>
    <property type="evidence" value="ECO:0007669"/>
    <property type="project" value="UniProtKB-UniRule"/>
</dbReference>
<feature type="active site" description="Proton acceptor" evidence="3">
    <location>
        <position position="198"/>
    </location>
</feature>
<dbReference type="Gene3D" id="3.40.1090.10">
    <property type="entry name" value="Cytosolic phospholipase A2 catalytic domain"/>
    <property type="match status" value="1"/>
</dbReference>
<protein>
    <recommendedName>
        <fullName evidence="4">PNPLA domain-containing protein</fullName>
    </recommendedName>
</protein>
<dbReference type="eggNOG" id="COG3621">
    <property type="taxonomic scope" value="Bacteria"/>
</dbReference>
<dbReference type="SUPFAM" id="SSF52151">
    <property type="entry name" value="FabD/lysophospholipase-like"/>
    <property type="match status" value="1"/>
</dbReference>
<dbReference type="PANTHER" id="PTHR32176">
    <property type="entry name" value="XYLOSE ISOMERASE"/>
    <property type="match status" value="1"/>
</dbReference>
<dbReference type="Pfam" id="PF01734">
    <property type="entry name" value="Patatin"/>
    <property type="match status" value="1"/>
</dbReference>
<dbReference type="PANTHER" id="PTHR32176:SF92">
    <property type="entry name" value="XYLOSE ISOMERASE"/>
    <property type="match status" value="1"/>
</dbReference>
<evidence type="ECO:0000256" key="1">
    <source>
        <dbReference type="ARBA" id="ARBA00010240"/>
    </source>
</evidence>
<keyword evidence="2 3" id="KW-0443">Lipid metabolism</keyword>
<feature type="short sequence motif" description="GXGXXG" evidence="3">
    <location>
        <begin position="23"/>
        <end position="28"/>
    </location>
</feature>
<name>N8XNZ1_9GAMM</name>
<feature type="short sequence motif" description="GXSXG" evidence="3">
    <location>
        <begin position="62"/>
        <end position="66"/>
    </location>
</feature>
<gene>
    <name evidence="5" type="ORF">F966_01805</name>
</gene>
<proteinExistence type="inferred from homology"/>
<dbReference type="PATRIC" id="fig|1144672.3.peg.1726"/>
<dbReference type="AlphaFoldDB" id="N8XNZ1"/>
<accession>N8XNZ1</accession>
<evidence type="ECO:0000313" key="5">
    <source>
        <dbReference type="EMBL" id="ENV09158.1"/>
    </source>
</evidence>
<dbReference type="GO" id="GO:0016042">
    <property type="term" value="P:lipid catabolic process"/>
    <property type="evidence" value="ECO:0007669"/>
    <property type="project" value="UniProtKB-UniRule"/>
</dbReference>
<dbReference type="CDD" id="cd07199">
    <property type="entry name" value="Pat17_PNPLA8_PNPLA9_like"/>
    <property type="match status" value="1"/>
</dbReference>
<feature type="domain" description="PNPLA" evidence="4">
    <location>
        <begin position="19"/>
        <end position="211"/>
    </location>
</feature>
<evidence type="ECO:0000256" key="3">
    <source>
        <dbReference type="PROSITE-ProRule" id="PRU01161"/>
    </source>
</evidence>
<evidence type="ECO:0000313" key="6">
    <source>
        <dbReference type="Proteomes" id="UP000013209"/>
    </source>
</evidence>
<reference evidence="5 6" key="1">
    <citation type="submission" date="2013-02" db="EMBL/GenBank/DDBJ databases">
        <title>The Genome Sequence of Acinetobacter sp. CIP 56.2.</title>
        <authorList>
            <consortium name="The Broad Institute Genome Sequencing Platform"/>
            <consortium name="The Broad Institute Genome Sequencing Center for Infectious Disease"/>
            <person name="Cerqueira G."/>
            <person name="Feldgarden M."/>
            <person name="Courvalin P."/>
            <person name="Perichon B."/>
            <person name="Grillot-Courvalin C."/>
            <person name="Clermont D."/>
            <person name="Rocha E."/>
            <person name="Yoon E.-J."/>
            <person name="Nemec A."/>
            <person name="Walker B."/>
            <person name="Young S.K."/>
            <person name="Zeng Q."/>
            <person name="Gargeya S."/>
            <person name="Fitzgerald M."/>
            <person name="Haas B."/>
            <person name="Abouelleil A."/>
            <person name="Alvarado L."/>
            <person name="Arachchi H.M."/>
            <person name="Berlin A.M."/>
            <person name="Chapman S.B."/>
            <person name="Dewar J."/>
            <person name="Goldberg J."/>
            <person name="Griggs A."/>
            <person name="Gujja S."/>
            <person name="Hansen M."/>
            <person name="Howarth C."/>
            <person name="Imamovic A."/>
            <person name="Larimer J."/>
            <person name="McCowan C."/>
            <person name="Murphy C."/>
            <person name="Neiman D."/>
            <person name="Pearson M."/>
            <person name="Priest M."/>
            <person name="Roberts A."/>
            <person name="Saif S."/>
            <person name="Shea T."/>
            <person name="Sisk P."/>
            <person name="Sykes S."/>
            <person name="Wortman J."/>
            <person name="Nusbaum C."/>
            <person name="Birren B."/>
        </authorList>
    </citation>
    <scope>NUCLEOTIDE SEQUENCE [LARGE SCALE GENOMIC DNA]</scope>
    <source>
        <strain evidence="5 6">CIP 56.2</strain>
    </source>
</reference>